<evidence type="ECO:0000313" key="15">
    <source>
        <dbReference type="Proteomes" id="UP000054017"/>
    </source>
</evidence>
<evidence type="ECO:0000256" key="8">
    <source>
        <dbReference type="ARBA" id="ARBA00023136"/>
    </source>
</evidence>
<feature type="transmembrane region" description="Helical" evidence="11">
    <location>
        <begin position="109"/>
        <end position="133"/>
    </location>
</feature>
<feature type="domain" description="CNNM transmembrane" evidence="13">
    <location>
        <begin position="10"/>
        <end position="213"/>
    </location>
</feature>
<evidence type="ECO:0000256" key="4">
    <source>
        <dbReference type="ARBA" id="ARBA00022692"/>
    </source>
</evidence>
<dbReference type="SMART" id="SM01091">
    <property type="entry name" value="CorC_HlyC"/>
    <property type="match status" value="1"/>
</dbReference>
<dbReference type="FunFam" id="3.10.580.10:FF:000002">
    <property type="entry name" value="Magnesium/cobalt efflux protein CorC"/>
    <property type="match status" value="1"/>
</dbReference>
<evidence type="ECO:0000256" key="7">
    <source>
        <dbReference type="ARBA" id="ARBA00023122"/>
    </source>
</evidence>
<feature type="transmembrane region" description="Helical" evidence="11">
    <location>
        <begin position="69"/>
        <end position="89"/>
    </location>
</feature>
<keyword evidence="7 9" id="KW-0129">CBS domain</keyword>
<accession>A0A0R2PBQ7</accession>
<feature type="domain" description="CBS" evidence="12">
    <location>
        <begin position="291"/>
        <end position="348"/>
    </location>
</feature>
<comment type="subcellular location">
    <subcellularLocation>
        <location evidence="1">Cell membrane</location>
        <topology evidence="1">Multi-pass membrane protein</topology>
    </subcellularLocation>
</comment>
<dbReference type="Proteomes" id="UP000054017">
    <property type="component" value="Unassembled WGS sequence"/>
</dbReference>
<evidence type="ECO:0008006" key="16">
    <source>
        <dbReference type="Google" id="ProtNLM"/>
    </source>
</evidence>
<dbReference type="PROSITE" id="PS51371">
    <property type="entry name" value="CBS"/>
    <property type="match status" value="2"/>
</dbReference>
<dbReference type="InterPro" id="IPR046342">
    <property type="entry name" value="CBS_dom_sf"/>
</dbReference>
<dbReference type="Pfam" id="PF01595">
    <property type="entry name" value="CNNM"/>
    <property type="match status" value="1"/>
</dbReference>
<evidence type="ECO:0000256" key="5">
    <source>
        <dbReference type="ARBA" id="ARBA00022737"/>
    </source>
</evidence>
<dbReference type="InterPro" id="IPR036318">
    <property type="entry name" value="FAD-bd_PCMH-like_sf"/>
</dbReference>
<evidence type="ECO:0000313" key="14">
    <source>
        <dbReference type="EMBL" id="KRO33549.1"/>
    </source>
</evidence>
<feature type="transmembrane region" description="Helical" evidence="11">
    <location>
        <begin position="20"/>
        <end position="41"/>
    </location>
</feature>
<feature type="domain" description="CBS" evidence="12">
    <location>
        <begin position="227"/>
        <end position="288"/>
    </location>
</feature>
<dbReference type="InterPro" id="IPR005170">
    <property type="entry name" value="Transptr-assoc_dom"/>
</dbReference>
<dbReference type="InterPro" id="IPR016169">
    <property type="entry name" value="FAD-bd_PCMH_sub2"/>
</dbReference>
<evidence type="ECO:0000259" key="13">
    <source>
        <dbReference type="PROSITE" id="PS51846"/>
    </source>
</evidence>
<dbReference type="EMBL" id="LIAX01000026">
    <property type="protein sequence ID" value="KRO33549.1"/>
    <property type="molecule type" value="Genomic_DNA"/>
</dbReference>
<sequence length="441" mass="47894">MDPGGANPFTLQDLALDISVVAFFIALGALFVAAEIALISLREGQLKALAEKSKRGAKVADLASHPNRFLAAVQVGVTFSGFLSAAFGADRLGDYLIPALEGAGLSTSISETISLVGLTLVIAYFSLVFGELVPKRVALHSSEKIALFVVTPVSVTARLFRPLIWLLSQSSDLVLKLFGIDPKASREDISEEELVDLVTGHKALTEEERDIVEEVFNASERLVHEVMVPRTEVDFLDANLLVSDAILMAVEKAHSRYPVVRGSSDEVIGFIHVRDLLDPEHSGKGTAIMNLVRSIMFLPGTKGVLPALSEMRAARQQIAIVLDEYGGTDGIVTLEDLVETLIGDIHDEYDDHEVEVSNQSRTGDYEIDALISLEDLAEQTGIEIPEGPYETLSGYVMHELGRIPQLHDVIHLAGMRLTVLSLEGKRVGTVLLSKLHTQDKN</sequence>
<dbReference type="PROSITE" id="PS51846">
    <property type="entry name" value="CNNM"/>
    <property type="match status" value="1"/>
</dbReference>
<evidence type="ECO:0000259" key="12">
    <source>
        <dbReference type="PROSITE" id="PS51371"/>
    </source>
</evidence>
<comment type="caution">
    <text evidence="14">The sequence shown here is derived from an EMBL/GenBank/DDBJ whole genome shotgun (WGS) entry which is preliminary data.</text>
</comment>
<dbReference type="GO" id="GO:0005886">
    <property type="term" value="C:plasma membrane"/>
    <property type="evidence" value="ECO:0007669"/>
    <property type="project" value="UniProtKB-SubCell"/>
</dbReference>
<dbReference type="CDD" id="cd04590">
    <property type="entry name" value="CBS_pair_CorC_HlyC_assoc"/>
    <property type="match status" value="1"/>
</dbReference>
<dbReference type="InterPro" id="IPR051676">
    <property type="entry name" value="UPF0053_domain"/>
</dbReference>
<dbReference type="SUPFAM" id="SSF56176">
    <property type="entry name" value="FAD-binding/transporter-associated domain-like"/>
    <property type="match status" value="1"/>
</dbReference>
<dbReference type="InterPro" id="IPR002550">
    <property type="entry name" value="CNNM"/>
</dbReference>
<dbReference type="InterPro" id="IPR044751">
    <property type="entry name" value="Ion_transp-like_CBS"/>
</dbReference>
<evidence type="ECO:0000256" key="10">
    <source>
        <dbReference type="PROSITE-ProRule" id="PRU01193"/>
    </source>
</evidence>
<dbReference type="Gene3D" id="3.30.465.10">
    <property type="match status" value="1"/>
</dbReference>
<evidence type="ECO:0000256" key="11">
    <source>
        <dbReference type="SAM" id="Phobius"/>
    </source>
</evidence>
<dbReference type="SUPFAM" id="SSF54631">
    <property type="entry name" value="CBS-domain pair"/>
    <property type="match status" value="1"/>
</dbReference>
<keyword evidence="8 10" id="KW-0472">Membrane</keyword>
<organism evidence="14 15">
    <name type="scientific">Actinobacteria bacterium BACL2 MAG-121220-bin52</name>
    <dbReference type="NCBI Taxonomy" id="1655573"/>
    <lineage>
        <taxon>Bacteria</taxon>
        <taxon>Bacillati</taxon>
        <taxon>Actinomycetota</taxon>
        <taxon>Actinomycetes</taxon>
        <taxon>Actinomycetes incertae sedis</taxon>
        <taxon>ac1 cluster</taxon>
    </lineage>
</organism>
<keyword evidence="5" id="KW-0677">Repeat</keyword>
<dbReference type="InterPro" id="IPR000644">
    <property type="entry name" value="CBS_dom"/>
</dbReference>
<gene>
    <name evidence="14" type="ORF">ABR65_02135</name>
</gene>
<protein>
    <recommendedName>
        <fullName evidence="16">Hemolysin</fullName>
    </recommendedName>
</protein>
<dbReference type="PANTHER" id="PTHR43099">
    <property type="entry name" value="UPF0053 PROTEIN YRKA"/>
    <property type="match status" value="1"/>
</dbReference>
<dbReference type="GO" id="GO:0050660">
    <property type="term" value="F:flavin adenine dinucleotide binding"/>
    <property type="evidence" value="ECO:0007669"/>
    <property type="project" value="InterPro"/>
</dbReference>
<comment type="similarity">
    <text evidence="2">Belongs to the UPF0053 family.</text>
</comment>
<dbReference type="AlphaFoldDB" id="A0A0R2PBQ7"/>
<keyword evidence="4 10" id="KW-0812">Transmembrane</keyword>
<evidence type="ECO:0000256" key="2">
    <source>
        <dbReference type="ARBA" id="ARBA00006337"/>
    </source>
</evidence>
<dbReference type="Pfam" id="PF03471">
    <property type="entry name" value="CorC_HlyC"/>
    <property type="match status" value="1"/>
</dbReference>
<name>A0A0R2PBQ7_9ACTN</name>
<dbReference type="Gene3D" id="3.10.580.10">
    <property type="entry name" value="CBS-domain"/>
    <property type="match status" value="1"/>
</dbReference>
<proteinExistence type="inferred from homology"/>
<evidence type="ECO:0000256" key="3">
    <source>
        <dbReference type="ARBA" id="ARBA00022475"/>
    </source>
</evidence>
<evidence type="ECO:0000256" key="9">
    <source>
        <dbReference type="PROSITE-ProRule" id="PRU00703"/>
    </source>
</evidence>
<reference evidence="14 15" key="1">
    <citation type="submission" date="2015-10" db="EMBL/GenBank/DDBJ databases">
        <title>Metagenome-Assembled Genomes uncover a global brackish microbiome.</title>
        <authorList>
            <person name="Hugerth L.W."/>
            <person name="Larsson J."/>
            <person name="Alneberg J."/>
            <person name="Lindh M.V."/>
            <person name="Legrand C."/>
            <person name="Pinhassi J."/>
            <person name="Andersson A.F."/>
        </authorList>
    </citation>
    <scope>NUCLEOTIDE SEQUENCE [LARGE SCALE GENOMIC DNA]</scope>
    <source>
        <strain evidence="14">BACL2 MAG-121220-bin52</strain>
    </source>
</reference>
<evidence type="ECO:0000256" key="1">
    <source>
        <dbReference type="ARBA" id="ARBA00004651"/>
    </source>
</evidence>
<dbReference type="Pfam" id="PF00571">
    <property type="entry name" value="CBS"/>
    <property type="match status" value="1"/>
</dbReference>
<keyword evidence="6 10" id="KW-1133">Transmembrane helix</keyword>
<keyword evidence="3" id="KW-1003">Cell membrane</keyword>
<dbReference type="PANTHER" id="PTHR43099:SF2">
    <property type="entry name" value="UPF0053 PROTEIN YRKA"/>
    <property type="match status" value="1"/>
</dbReference>
<evidence type="ECO:0000256" key="6">
    <source>
        <dbReference type="ARBA" id="ARBA00022989"/>
    </source>
</evidence>